<feature type="non-terminal residue" evidence="1">
    <location>
        <position position="213"/>
    </location>
</feature>
<protein>
    <submittedName>
        <fullName evidence="1">Uncharacterized protein</fullName>
    </submittedName>
</protein>
<evidence type="ECO:0000313" key="2">
    <source>
        <dbReference type="Proteomes" id="UP000321570"/>
    </source>
</evidence>
<dbReference type="Proteomes" id="UP000321570">
    <property type="component" value="Unassembled WGS sequence"/>
</dbReference>
<dbReference type="EMBL" id="CABIJS010000321">
    <property type="protein sequence ID" value="VUZ48857.1"/>
    <property type="molecule type" value="Genomic_DNA"/>
</dbReference>
<proteinExistence type="predicted"/>
<name>A0A564YNK1_HYMDI</name>
<sequence>MIILDQNERIGITEAVQREYVQRLMDKYEPKRKLRSKRREKQLHEFNIPFSKGLAEVLRYLGDQIEHENCVEGVLAWIAQTQCQNGASTNPFLPLLIWKVILVHDENPAIFQYGLEILIHCTSVGEMQIQTPVQVSSNAENPSSQEICDVIINNSIYWNENTLSLISKLAKRHSEHLQVHERVLALLEAIFCPLEVNNLTREAQLSYWSKYGP</sequence>
<keyword evidence="2" id="KW-1185">Reference proteome</keyword>
<gene>
    <name evidence="1" type="ORF">WMSIL1_LOCUS8194</name>
</gene>
<reference evidence="1 2" key="1">
    <citation type="submission" date="2019-07" db="EMBL/GenBank/DDBJ databases">
        <authorList>
            <person name="Jastrzebski P J."/>
            <person name="Paukszto L."/>
            <person name="Jastrzebski P J."/>
        </authorList>
    </citation>
    <scope>NUCLEOTIDE SEQUENCE [LARGE SCALE GENOMIC DNA]</scope>
    <source>
        <strain evidence="1 2">WMS-il1</strain>
    </source>
</reference>
<organism evidence="1 2">
    <name type="scientific">Hymenolepis diminuta</name>
    <name type="common">Rat tapeworm</name>
    <dbReference type="NCBI Taxonomy" id="6216"/>
    <lineage>
        <taxon>Eukaryota</taxon>
        <taxon>Metazoa</taxon>
        <taxon>Spiralia</taxon>
        <taxon>Lophotrochozoa</taxon>
        <taxon>Platyhelminthes</taxon>
        <taxon>Cestoda</taxon>
        <taxon>Eucestoda</taxon>
        <taxon>Cyclophyllidea</taxon>
        <taxon>Hymenolepididae</taxon>
        <taxon>Hymenolepis</taxon>
    </lineage>
</organism>
<evidence type="ECO:0000313" key="1">
    <source>
        <dbReference type="EMBL" id="VUZ48857.1"/>
    </source>
</evidence>
<dbReference type="AlphaFoldDB" id="A0A564YNK1"/>
<accession>A0A564YNK1</accession>